<dbReference type="Proteomes" id="UP000231279">
    <property type="component" value="Unassembled WGS sequence"/>
</dbReference>
<evidence type="ECO:0000313" key="2">
    <source>
        <dbReference type="Proteomes" id="UP000231279"/>
    </source>
</evidence>
<accession>A0A2G9GQ51</accession>
<keyword evidence="2" id="KW-1185">Reference proteome</keyword>
<organism evidence="1 2">
    <name type="scientific">Handroanthus impetiginosus</name>
    <dbReference type="NCBI Taxonomy" id="429701"/>
    <lineage>
        <taxon>Eukaryota</taxon>
        <taxon>Viridiplantae</taxon>
        <taxon>Streptophyta</taxon>
        <taxon>Embryophyta</taxon>
        <taxon>Tracheophyta</taxon>
        <taxon>Spermatophyta</taxon>
        <taxon>Magnoliopsida</taxon>
        <taxon>eudicotyledons</taxon>
        <taxon>Gunneridae</taxon>
        <taxon>Pentapetalae</taxon>
        <taxon>asterids</taxon>
        <taxon>lamiids</taxon>
        <taxon>Lamiales</taxon>
        <taxon>Bignoniaceae</taxon>
        <taxon>Crescentiina</taxon>
        <taxon>Tabebuia alliance</taxon>
        <taxon>Handroanthus</taxon>
    </lineage>
</organism>
<comment type="caution">
    <text evidence="1">The sequence shown here is derived from an EMBL/GenBank/DDBJ whole genome shotgun (WGS) entry which is preliminary data.</text>
</comment>
<name>A0A2G9GQ51_9LAMI</name>
<dbReference type="EMBL" id="NKXS01004131">
    <property type="protein sequence ID" value="PIN07355.1"/>
    <property type="molecule type" value="Genomic_DNA"/>
</dbReference>
<evidence type="ECO:0000313" key="1">
    <source>
        <dbReference type="EMBL" id="PIN07355.1"/>
    </source>
</evidence>
<sequence>MGDDDFILHHENLSFPASCASFFLLLLGGKVTIEKQFPLGMKNLSRPPVSILCRPLCKFFPIVVGQENYY</sequence>
<reference evidence="2" key="1">
    <citation type="journal article" date="2018" name="Gigascience">
        <title>Genome assembly of the Pink Ipe (Handroanthus impetiginosus, Bignoniaceae), a highly valued, ecologically keystone Neotropical timber forest tree.</title>
        <authorList>
            <person name="Silva-Junior O.B."/>
            <person name="Grattapaglia D."/>
            <person name="Novaes E."/>
            <person name="Collevatti R.G."/>
        </authorList>
    </citation>
    <scope>NUCLEOTIDE SEQUENCE [LARGE SCALE GENOMIC DNA]</scope>
    <source>
        <strain evidence="2">cv. UFG-1</strain>
    </source>
</reference>
<dbReference type="AlphaFoldDB" id="A0A2G9GQ51"/>
<protein>
    <submittedName>
        <fullName evidence="1">Uncharacterized protein</fullName>
    </submittedName>
</protein>
<proteinExistence type="predicted"/>
<gene>
    <name evidence="1" type="ORF">CDL12_20081</name>
</gene>